<dbReference type="EMBL" id="JABWUV010000016">
    <property type="protein sequence ID" value="KAF6300590.1"/>
    <property type="molecule type" value="Genomic_DNA"/>
</dbReference>
<evidence type="ECO:0000313" key="3">
    <source>
        <dbReference type="EMBL" id="KAF6300590.1"/>
    </source>
</evidence>
<dbReference type="Proteomes" id="UP000527355">
    <property type="component" value="Unassembled WGS sequence"/>
</dbReference>
<dbReference type="VEuPathDB" id="HostDB:LOC118670791"/>
<feature type="compositionally biased region" description="Acidic residues" evidence="1">
    <location>
        <begin position="1"/>
        <end position="12"/>
    </location>
</feature>
<name>A0A7J7TJJ4_MYOMY</name>
<evidence type="ECO:0000256" key="1">
    <source>
        <dbReference type="SAM" id="MobiDB-lite"/>
    </source>
</evidence>
<feature type="region of interest" description="Disordered" evidence="1">
    <location>
        <begin position="70"/>
        <end position="91"/>
    </location>
</feature>
<evidence type="ECO:0000259" key="2">
    <source>
        <dbReference type="Pfam" id="PF25914"/>
    </source>
</evidence>
<dbReference type="Pfam" id="PF25914">
    <property type="entry name" value="RNF6_N"/>
    <property type="match status" value="1"/>
</dbReference>
<reference evidence="3 4" key="1">
    <citation type="journal article" date="2020" name="Nature">
        <title>Six reference-quality genomes reveal evolution of bat adaptations.</title>
        <authorList>
            <person name="Jebb D."/>
            <person name="Huang Z."/>
            <person name="Pippel M."/>
            <person name="Hughes G.M."/>
            <person name="Lavrichenko K."/>
            <person name="Devanna P."/>
            <person name="Winkler S."/>
            <person name="Jermiin L.S."/>
            <person name="Skirmuntt E.C."/>
            <person name="Katzourakis A."/>
            <person name="Burkitt-Gray L."/>
            <person name="Ray D.A."/>
            <person name="Sullivan K.A.M."/>
            <person name="Roscito J.G."/>
            <person name="Kirilenko B.M."/>
            <person name="Davalos L.M."/>
            <person name="Corthals A.P."/>
            <person name="Power M.L."/>
            <person name="Jones G."/>
            <person name="Ransome R.D."/>
            <person name="Dechmann D.K.N."/>
            <person name="Locatelli A.G."/>
            <person name="Puechmaille S.J."/>
            <person name="Fedrigo O."/>
            <person name="Jarvis E.D."/>
            <person name="Hiller M."/>
            <person name="Vernes S.C."/>
            <person name="Myers E.W."/>
            <person name="Teeling E.C."/>
        </authorList>
    </citation>
    <scope>NUCLEOTIDE SEQUENCE [LARGE SCALE GENOMIC DNA]</scope>
    <source>
        <strain evidence="3">MMyoMyo1</strain>
        <tissue evidence="3">Flight muscle</tissue>
    </source>
</reference>
<proteinExistence type="predicted"/>
<feature type="region of interest" description="Disordered" evidence="1">
    <location>
        <begin position="1"/>
        <end position="23"/>
    </location>
</feature>
<dbReference type="AlphaFoldDB" id="A0A7J7TJJ4"/>
<dbReference type="InterPro" id="IPR058896">
    <property type="entry name" value="RNF6/12_N"/>
</dbReference>
<organism evidence="3 4">
    <name type="scientific">Myotis myotis</name>
    <name type="common">Greater mouse-eared bat</name>
    <name type="synonym">Vespertilio myotis</name>
    <dbReference type="NCBI Taxonomy" id="51298"/>
    <lineage>
        <taxon>Eukaryota</taxon>
        <taxon>Metazoa</taxon>
        <taxon>Chordata</taxon>
        <taxon>Craniata</taxon>
        <taxon>Vertebrata</taxon>
        <taxon>Euteleostomi</taxon>
        <taxon>Mammalia</taxon>
        <taxon>Eutheria</taxon>
        <taxon>Laurasiatheria</taxon>
        <taxon>Chiroptera</taxon>
        <taxon>Yangochiroptera</taxon>
        <taxon>Vespertilionidae</taxon>
        <taxon>Myotis</taxon>
    </lineage>
</organism>
<sequence length="156" mass="17713">MENSDSGDEGDESAAQRRNQTNRLARDFYRFVNNLSEDEYKLMKSNNLLGNPGESTEEELQRRLHLVKDKLLGNSNENTGEGDSPDDVSSSDSLIDWLISFEPTENVTKLGTKKHRHSEQLHLNRKTGIFLQHLGQGMVFKENLLQTQPVTVNLVD</sequence>
<accession>A0A7J7TJJ4</accession>
<feature type="domain" description="E3 ubiquitin-protein ligase RNF6/12 N-terminal" evidence="2">
    <location>
        <begin position="15"/>
        <end position="71"/>
    </location>
</feature>
<keyword evidence="4" id="KW-1185">Reference proteome</keyword>
<protein>
    <recommendedName>
        <fullName evidence="2">E3 ubiquitin-protein ligase RNF6/12 N-terminal domain-containing protein</fullName>
    </recommendedName>
</protein>
<evidence type="ECO:0000313" key="4">
    <source>
        <dbReference type="Proteomes" id="UP000527355"/>
    </source>
</evidence>
<comment type="caution">
    <text evidence="3">The sequence shown here is derived from an EMBL/GenBank/DDBJ whole genome shotgun (WGS) entry which is preliminary data.</text>
</comment>
<gene>
    <name evidence="3" type="ORF">mMyoMyo1_009063</name>
</gene>